<feature type="domain" description="Acyltransferase 3" evidence="2">
    <location>
        <begin position="202"/>
        <end position="395"/>
    </location>
</feature>
<dbReference type="Pfam" id="PF01757">
    <property type="entry name" value="Acyl_transf_3"/>
    <property type="match status" value="1"/>
</dbReference>
<feature type="transmembrane region" description="Helical" evidence="1">
    <location>
        <begin position="286"/>
        <end position="305"/>
    </location>
</feature>
<feature type="transmembrane region" description="Helical" evidence="1">
    <location>
        <begin position="373"/>
        <end position="392"/>
    </location>
</feature>
<reference evidence="3" key="1">
    <citation type="journal article" date="2023" name="Insect Mol. Biol.">
        <title>Genome sequencing provides insights into the evolution of gene families encoding plant cell wall-degrading enzymes in longhorned beetles.</title>
        <authorList>
            <person name="Shin N.R."/>
            <person name="Okamura Y."/>
            <person name="Kirsch R."/>
            <person name="Pauchet Y."/>
        </authorList>
    </citation>
    <scope>NUCLEOTIDE SEQUENCE</scope>
    <source>
        <strain evidence="3">MMC_N1</strain>
    </source>
</reference>
<keyword evidence="4" id="KW-1185">Reference proteome</keyword>
<feature type="transmembrane region" description="Helical" evidence="1">
    <location>
        <begin position="143"/>
        <end position="165"/>
    </location>
</feature>
<protein>
    <recommendedName>
        <fullName evidence="2">Acyltransferase 3 domain-containing protein</fullName>
    </recommendedName>
</protein>
<evidence type="ECO:0000259" key="2">
    <source>
        <dbReference type="Pfam" id="PF01757"/>
    </source>
</evidence>
<feature type="non-terminal residue" evidence="3">
    <location>
        <position position="408"/>
    </location>
</feature>
<dbReference type="InterPro" id="IPR052728">
    <property type="entry name" value="O2_lipid_transport_reg"/>
</dbReference>
<organism evidence="3 4">
    <name type="scientific">Molorchus minor</name>
    <dbReference type="NCBI Taxonomy" id="1323400"/>
    <lineage>
        <taxon>Eukaryota</taxon>
        <taxon>Metazoa</taxon>
        <taxon>Ecdysozoa</taxon>
        <taxon>Arthropoda</taxon>
        <taxon>Hexapoda</taxon>
        <taxon>Insecta</taxon>
        <taxon>Pterygota</taxon>
        <taxon>Neoptera</taxon>
        <taxon>Endopterygota</taxon>
        <taxon>Coleoptera</taxon>
        <taxon>Polyphaga</taxon>
        <taxon>Cucujiformia</taxon>
        <taxon>Chrysomeloidea</taxon>
        <taxon>Cerambycidae</taxon>
        <taxon>Lamiinae</taxon>
        <taxon>Monochamini</taxon>
        <taxon>Molorchus</taxon>
    </lineage>
</organism>
<keyword evidence="1" id="KW-0812">Transmembrane</keyword>
<keyword evidence="1" id="KW-1133">Transmembrane helix</keyword>
<evidence type="ECO:0000313" key="4">
    <source>
        <dbReference type="Proteomes" id="UP001162164"/>
    </source>
</evidence>
<dbReference type="PANTHER" id="PTHR11161:SF0">
    <property type="entry name" value="O-ACYLTRANSFERASE LIKE PROTEIN"/>
    <property type="match status" value="1"/>
</dbReference>
<dbReference type="PANTHER" id="PTHR11161">
    <property type="entry name" value="O-ACYLTRANSFERASE"/>
    <property type="match status" value="1"/>
</dbReference>
<feature type="transmembrane region" description="Helical" evidence="1">
    <location>
        <begin position="241"/>
        <end position="266"/>
    </location>
</feature>
<proteinExistence type="predicted"/>
<dbReference type="InterPro" id="IPR002656">
    <property type="entry name" value="Acyl_transf_3_dom"/>
</dbReference>
<keyword evidence="1" id="KW-0472">Membrane</keyword>
<accession>A0ABQ9JUF9</accession>
<comment type="caution">
    <text evidence="3">The sequence shown here is derived from an EMBL/GenBank/DDBJ whole genome shotgun (WGS) entry which is preliminary data.</text>
</comment>
<evidence type="ECO:0000313" key="3">
    <source>
        <dbReference type="EMBL" id="KAJ8981234.1"/>
    </source>
</evidence>
<dbReference type="EMBL" id="JAPWTJ010000195">
    <property type="protein sequence ID" value="KAJ8981234.1"/>
    <property type="molecule type" value="Genomic_DNA"/>
</dbReference>
<sequence>MGHNRSDSFKLTENCTLALNSSTFQDLIISVNFSAVGDSEENISSQCCSTEVISCYYTQFNFSSSDISAFFQYQSIEDNIKASKGFNPIQLSSANNVSILTICFPTSCTNEDIAKVVKGLNGSEIKKCRKEDDSGTTANFRTIFASVILTWFVLLVTLSTTYDLYCQKHELEPVNECFIAFSVHKNGNRIFSITKRSSEMLCLNGIRVLSMFWVIVLHTFSEICSARFAETEVLKNWENSIGSMVVRSGTLAVDSFLVVGGTLLSYNFMTKRTKVFSIWRYYLHRYIRLTPPLAAAILVSSTLLGDIESTIIKNKISKPCQKYWWSSLLYVQNYVNPQDLCLSQTWYLSTDMQLYLISPLILIPLWKFPRAGVIPLVILVPLSILIPFYITYQKRVVADVGIIPYKEN</sequence>
<evidence type="ECO:0000256" key="1">
    <source>
        <dbReference type="SAM" id="Phobius"/>
    </source>
</evidence>
<gene>
    <name evidence="3" type="ORF">NQ317_016530</name>
</gene>
<dbReference type="Proteomes" id="UP001162164">
    <property type="component" value="Unassembled WGS sequence"/>
</dbReference>
<name>A0ABQ9JUF9_9CUCU</name>